<gene>
    <name evidence="1" type="ORF">A2Z00_02655</name>
</gene>
<sequence>MSEPSLIQLIADYGISDPAFGEVIQKLTLLYRPARVVRTSVPPFSTIATGFWTAQYALVNPVPDMIIYTNTAPRQDNKESRDDNEGEHLIYALLKNGVKVVGVNAGFCFSFIKRDIKALHRVNVSNKGSQFRSRDFYPEAVIGIARGEEKFIGETLDVSVIPEVPSHRIAWVDGYGNMKTTIRASEMKKYKSGQPFLVTIGSMKRTAWYSDGTFSVREGELAFAPGSSGGRDRFMELFLRGLSAWKEMGKPGTEEEFSIEAME</sequence>
<dbReference type="InterPro" id="IPR023227">
    <property type="entry name" value="SAM_OH_AdoTrfase_C_sf"/>
</dbReference>
<protein>
    <submittedName>
        <fullName evidence="1">Uncharacterized protein</fullName>
    </submittedName>
</protein>
<evidence type="ECO:0000313" key="2">
    <source>
        <dbReference type="Proteomes" id="UP000177268"/>
    </source>
</evidence>
<organism evidence="1 2">
    <name type="scientific">Candidatus Gottesmanbacteria bacterium RBG_13_45_10</name>
    <dbReference type="NCBI Taxonomy" id="1798370"/>
    <lineage>
        <taxon>Bacteria</taxon>
        <taxon>Candidatus Gottesmaniibacteriota</taxon>
    </lineage>
</organism>
<comment type="caution">
    <text evidence="1">The sequence shown here is derived from an EMBL/GenBank/DDBJ whole genome shotgun (WGS) entry which is preliminary data.</text>
</comment>
<dbReference type="InterPro" id="IPR023228">
    <property type="entry name" value="SAM_OH_AdoTrfase_N_sf"/>
</dbReference>
<reference evidence="1 2" key="1">
    <citation type="journal article" date="2016" name="Nat. Commun.">
        <title>Thousands of microbial genomes shed light on interconnected biogeochemical processes in an aquifer system.</title>
        <authorList>
            <person name="Anantharaman K."/>
            <person name="Brown C.T."/>
            <person name="Hug L.A."/>
            <person name="Sharon I."/>
            <person name="Castelle C.J."/>
            <person name="Probst A.J."/>
            <person name="Thomas B.C."/>
            <person name="Singh A."/>
            <person name="Wilkins M.J."/>
            <person name="Karaoz U."/>
            <person name="Brodie E.L."/>
            <person name="Williams K.H."/>
            <person name="Hubbard S.S."/>
            <person name="Banfield J.F."/>
        </authorList>
    </citation>
    <scope>NUCLEOTIDE SEQUENCE [LARGE SCALE GENOMIC DNA]</scope>
</reference>
<proteinExistence type="predicted"/>
<dbReference type="Gene3D" id="2.40.30.90">
    <property type="entry name" value="Bacterial fluorinating enzyme like"/>
    <property type="match status" value="1"/>
</dbReference>
<dbReference type="Proteomes" id="UP000177268">
    <property type="component" value="Unassembled WGS sequence"/>
</dbReference>
<dbReference type="EMBL" id="MFIZ01000025">
    <property type="protein sequence ID" value="OGG11510.1"/>
    <property type="molecule type" value="Genomic_DNA"/>
</dbReference>
<name>A0A1F5ZGF3_9BACT</name>
<dbReference type="AlphaFoldDB" id="A0A1F5ZGF3"/>
<dbReference type="STRING" id="1798370.A2Z00_02655"/>
<evidence type="ECO:0000313" key="1">
    <source>
        <dbReference type="EMBL" id="OGG11510.1"/>
    </source>
</evidence>
<accession>A0A1F5ZGF3</accession>
<dbReference type="SUPFAM" id="SSF102522">
    <property type="entry name" value="Bacterial fluorinating enzyme, N-terminal domain"/>
    <property type="match status" value="1"/>
</dbReference>